<evidence type="ECO:0000313" key="2">
    <source>
        <dbReference type="Proteomes" id="UP000748531"/>
    </source>
</evidence>
<keyword evidence="2" id="KW-1185">Reference proteome</keyword>
<accession>A0A8J4T741</accession>
<dbReference type="AlphaFoldDB" id="A0A8J4T741"/>
<comment type="caution">
    <text evidence="1">The sequence shown here is derived from an EMBL/GenBank/DDBJ whole genome shotgun (WGS) entry which is preliminary data.</text>
</comment>
<dbReference type="Proteomes" id="UP000748531">
    <property type="component" value="Unassembled WGS sequence"/>
</dbReference>
<organism evidence="1 2">
    <name type="scientific">Paragonimus heterotremus</name>
    <dbReference type="NCBI Taxonomy" id="100268"/>
    <lineage>
        <taxon>Eukaryota</taxon>
        <taxon>Metazoa</taxon>
        <taxon>Spiralia</taxon>
        <taxon>Lophotrochozoa</taxon>
        <taxon>Platyhelminthes</taxon>
        <taxon>Trematoda</taxon>
        <taxon>Digenea</taxon>
        <taxon>Plagiorchiida</taxon>
        <taxon>Troglotremata</taxon>
        <taxon>Troglotrematidae</taxon>
        <taxon>Paragonimus</taxon>
    </lineage>
</organism>
<reference evidence="1" key="1">
    <citation type="submission" date="2019-05" db="EMBL/GenBank/DDBJ databases">
        <title>Annotation for the trematode Paragonimus heterotremus.</title>
        <authorList>
            <person name="Choi Y.-J."/>
        </authorList>
    </citation>
    <scope>NUCLEOTIDE SEQUENCE</scope>
    <source>
        <strain evidence="1">LC</strain>
    </source>
</reference>
<dbReference type="OrthoDB" id="43654at2759"/>
<evidence type="ECO:0000313" key="1">
    <source>
        <dbReference type="EMBL" id="KAF5400348.1"/>
    </source>
</evidence>
<gene>
    <name evidence="1" type="ORF">PHET_06014</name>
</gene>
<sequence length="111" mass="13305">MAVEGRITKYERDELLRVHNEIRESIMNCEYEQFSPVDGYLPRLYPTSHCLSRGENVALYFPFQTWNYTLETMANIHFRRGCGEYFDYKLLIEFIFHGTTFIFESVGQFHE</sequence>
<name>A0A8J4T741_9TREM</name>
<dbReference type="EMBL" id="LUCH01003265">
    <property type="protein sequence ID" value="KAF5400348.1"/>
    <property type="molecule type" value="Genomic_DNA"/>
</dbReference>
<protein>
    <submittedName>
        <fullName evidence="1">Uncharacterized protein</fullName>
    </submittedName>
</protein>
<proteinExistence type="predicted"/>